<protein>
    <recommendedName>
        <fullName evidence="2">Thiamine pyrophosphate enzyme TPP-binding domain-containing protein</fullName>
    </recommendedName>
</protein>
<dbReference type="SUPFAM" id="SSF52518">
    <property type="entry name" value="Thiamin diphosphate-binding fold (THDP-binding)"/>
    <property type="match status" value="1"/>
</dbReference>
<comment type="similarity">
    <text evidence="1">Belongs to the TPP enzyme family.</text>
</comment>
<dbReference type="Gene3D" id="3.40.50.970">
    <property type="match status" value="1"/>
</dbReference>
<name>A0A1B2HCD5_9PSEU</name>
<evidence type="ECO:0000313" key="3">
    <source>
        <dbReference type="EMBL" id="ANZ35372.1"/>
    </source>
</evidence>
<dbReference type="Pfam" id="PF02775">
    <property type="entry name" value="TPP_enzyme_C"/>
    <property type="match status" value="1"/>
</dbReference>
<dbReference type="Proteomes" id="UP000093053">
    <property type="component" value="Chromosome"/>
</dbReference>
<gene>
    <name evidence="3" type="ORF">BBK82_03985</name>
</gene>
<dbReference type="GO" id="GO:0050660">
    <property type="term" value="F:flavin adenine dinucleotide binding"/>
    <property type="evidence" value="ECO:0007669"/>
    <property type="project" value="TreeGrafter"/>
</dbReference>
<dbReference type="OrthoDB" id="2443624at2"/>
<dbReference type="EMBL" id="CP016793">
    <property type="protein sequence ID" value="ANZ35372.1"/>
    <property type="molecule type" value="Genomic_DNA"/>
</dbReference>
<dbReference type="GO" id="GO:0003984">
    <property type="term" value="F:acetolactate synthase activity"/>
    <property type="evidence" value="ECO:0007669"/>
    <property type="project" value="TreeGrafter"/>
</dbReference>
<accession>A0A1B2HCD5</accession>
<dbReference type="AlphaFoldDB" id="A0A1B2HCD5"/>
<dbReference type="InterPro" id="IPR029061">
    <property type="entry name" value="THDP-binding"/>
</dbReference>
<evidence type="ECO:0000259" key="2">
    <source>
        <dbReference type="Pfam" id="PF02775"/>
    </source>
</evidence>
<dbReference type="CDD" id="cd00568">
    <property type="entry name" value="TPP_enzymes"/>
    <property type="match status" value="1"/>
</dbReference>
<dbReference type="InterPro" id="IPR011766">
    <property type="entry name" value="TPP_enzyme_TPP-bd"/>
</dbReference>
<feature type="domain" description="Thiamine pyrophosphate enzyme TPP-binding" evidence="2">
    <location>
        <begin position="22"/>
        <end position="160"/>
    </location>
</feature>
<reference evidence="3 4" key="1">
    <citation type="submission" date="2016-07" db="EMBL/GenBank/DDBJ databases">
        <title>Complete genome sequence of the Lentzea guizhouensis DHS C013.</title>
        <authorList>
            <person name="Cao C."/>
        </authorList>
    </citation>
    <scope>NUCLEOTIDE SEQUENCE [LARGE SCALE GENOMIC DNA]</scope>
    <source>
        <strain evidence="3 4">DHS C013</strain>
    </source>
</reference>
<sequence>MFGGMLAEDYDQFPHGLRVFGGHGGFVGCGITIATGLALGEPAAKVFCTLGDQGFTNSVQGLAAAVQESAPVTFIVCNNGGAVSLRKQSRPSGWLDAGHGEYLDNAAGMRYVDIAEAWGVRSWRVDLSEWLDRDRGATRLETFGQALQVASEETGPTLIELVLPSDPEFWSGVWITEGFEQKKTTPAEVTRA</sequence>
<evidence type="ECO:0000256" key="1">
    <source>
        <dbReference type="ARBA" id="ARBA00007812"/>
    </source>
</evidence>
<dbReference type="GO" id="GO:0000287">
    <property type="term" value="F:magnesium ion binding"/>
    <property type="evidence" value="ECO:0007669"/>
    <property type="project" value="UniProtKB-ARBA"/>
</dbReference>
<dbReference type="RefSeq" id="WP_065913787.1">
    <property type="nucleotide sequence ID" value="NZ_CP016793.1"/>
</dbReference>
<evidence type="ECO:0000313" key="4">
    <source>
        <dbReference type="Proteomes" id="UP000093053"/>
    </source>
</evidence>
<dbReference type="PANTHER" id="PTHR18968">
    <property type="entry name" value="THIAMINE PYROPHOSPHATE ENZYMES"/>
    <property type="match status" value="1"/>
</dbReference>
<dbReference type="InterPro" id="IPR045229">
    <property type="entry name" value="TPP_enz"/>
</dbReference>
<dbReference type="STRING" id="1586287.BBK82_03985"/>
<proteinExistence type="inferred from homology"/>
<dbReference type="GO" id="GO:0030976">
    <property type="term" value="F:thiamine pyrophosphate binding"/>
    <property type="evidence" value="ECO:0007669"/>
    <property type="project" value="InterPro"/>
</dbReference>
<organism evidence="3 4">
    <name type="scientific">Lentzea guizhouensis</name>
    <dbReference type="NCBI Taxonomy" id="1586287"/>
    <lineage>
        <taxon>Bacteria</taxon>
        <taxon>Bacillati</taxon>
        <taxon>Actinomycetota</taxon>
        <taxon>Actinomycetes</taxon>
        <taxon>Pseudonocardiales</taxon>
        <taxon>Pseudonocardiaceae</taxon>
        <taxon>Lentzea</taxon>
    </lineage>
</organism>
<keyword evidence="4" id="KW-1185">Reference proteome</keyword>
<dbReference type="KEGG" id="led:BBK82_03985"/>